<dbReference type="PANTHER" id="PTHR38768">
    <property type="entry name" value="UPF0502 PROTEIN YCEH"/>
    <property type="match status" value="1"/>
</dbReference>
<dbReference type="KEGG" id="scor:J3U87_08640"/>
<gene>
    <name evidence="3" type="ORF">J3U87_08640</name>
</gene>
<evidence type="ECO:0000313" key="3">
    <source>
        <dbReference type="EMBL" id="QTD52526.1"/>
    </source>
</evidence>
<keyword evidence="4" id="KW-1185">Reference proteome</keyword>
<sequence>MEQTLTMEEVRVLGSLIEKEMATPDYYPLTLNALINACNQKSNREPVVSFDDQTVLRAIDRLRDRNFAFEVKSVDSRVPKYEHNVAKALLLTVQEVAVLDVLLLRGPQTVGELRARTGRLYPFEDMDAVEITLKTLMEREVDPLVMQLPVQPGRKEPRYAHLLMGEPEVDAAPAREIVHRGPSLDDEVNRRVASLEEEVRELRESVAELKAELAAFRAQFE</sequence>
<name>A0A8A4TRB8_SULCO</name>
<dbReference type="RefSeq" id="WP_237382634.1">
    <property type="nucleotide sequence ID" value="NZ_CP071793.1"/>
</dbReference>
<reference evidence="3" key="1">
    <citation type="submission" date="2021-03" db="EMBL/GenBank/DDBJ databases">
        <title>Acanthopleuribacteraceae sp. M133.</title>
        <authorList>
            <person name="Wang G."/>
        </authorList>
    </citation>
    <scope>NUCLEOTIDE SEQUENCE</scope>
    <source>
        <strain evidence="3">M133</strain>
    </source>
</reference>
<accession>A0A8A4TRB8</accession>
<dbReference type="SUPFAM" id="SSF46785">
    <property type="entry name" value="Winged helix' DNA-binding domain"/>
    <property type="match status" value="2"/>
</dbReference>
<dbReference type="EMBL" id="CP071793">
    <property type="protein sequence ID" value="QTD52526.1"/>
    <property type="molecule type" value="Genomic_DNA"/>
</dbReference>
<dbReference type="InterPro" id="IPR036390">
    <property type="entry name" value="WH_DNA-bd_sf"/>
</dbReference>
<dbReference type="PANTHER" id="PTHR38768:SF1">
    <property type="entry name" value="UPF0502 PROTEIN YCEH"/>
    <property type="match status" value="1"/>
</dbReference>
<organism evidence="3 4">
    <name type="scientific">Sulfidibacter corallicola</name>
    <dbReference type="NCBI Taxonomy" id="2818388"/>
    <lineage>
        <taxon>Bacteria</taxon>
        <taxon>Pseudomonadati</taxon>
        <taxon>Acidobacteriota</taxon>
        <taxon>Holophagae</taxon>
        <taxon>Acanthopleuribacterales</taxon>
        <taxon>Acanthopleuribacteraceae</taxon>
        <taxon>Sulfidibacter</taxon>
    </lineage>
</organism>
<evidence type="ECO:0000256" key="1">
    <source>
        <dbReference type="HAMAP-Rule" id="MF_01584"/>
    </source>
</evidence>
<dbReference type="AlphaFoldDB" id="A0A8A4TRB8"/>
<feature type="coiled-coil region" evidence="2">
    <location>
        <begin position="185"/>
        <end position="219"/>
    </location>
</feature>
<dbReference type="Gene3D" id="1.10.10.10">
    <property type="entry name" value="Winged helix-like DNA-binding domain superfamily/Winged helix DNA-binding domain"/>
    <property type="match status" value="2"/>
</dbReference>
<dbReference type="HAMAP" id="MF_01584">
    <property type="entry name" value="UPF0502"/>
    <property type="match status" value="1"/>
</dbReference>
<proteinExistence type="inferred from homology"/>
<dbReference type="InterPro" id="IPR007432">
    <property type="entry name" value="DUF480"/>
</dbReference>
<dbReference type="Pfam" id="PF04337">
    <property type="entry name" value="DUF480"/>
    <property type="match status" value="1"/>
</dbReference>
<evidence type="ECO:0000256" key="2">
    <source>
        <dbReference type="SAM" id="Coils"/>
    </source>
</evidence>
<dbReference type="InterPro" id="IPR036388">
    <property type="entry name" value="WH-like_DNA-bd_sf"/>
</dbReference>
<comment type="similarity">
    <text evidence="1">Belongs to the UPF0502 family.</text>
</comment>
<evidence type="ECO:0000313" key="4">
    <source>
        <dbReference type="Proteomes" id="UP000663929"/>
    </source>
</evidence>
<protein>
    <submittedName>
        <fullName evidence="3">YceH family protein</fullName>
    </submittedName>
</protein>
<dbReference type="Proteomes" id="UP000663929">
    <property type="component" value="Chromosome"/>
</dbReference>
<keyword evidence="2" id="KW-0175">Coiled coil</keyword>